<feature type="domain" description="Cation-transporting P-type ATPase N-terminal" evidence="12">
    <location>
        <begin position="3"/>
        <end position="77"/>
    </location>
</feature>
<dbReference type="Pfam" id="PF13246">
    <property type="entry name" value="Cation_ATPase"/>
    <property type="match status" value="1"/>
</dbReference>
<dbReference type="SUPFAM" id="SSF81665">
    <property type="entry name" value="Calcium ATPase, transmembrane domain M"/>
    <property type="match status" value="1"/>
</dbReference>
<dbReference type="InterPro" id="IPR059000">
    <property type="entry name" value="ATPase_P-type_domA"/>
</dbReference>
<comment type="similarity">
    <text evidence="2">Belongs to the cation transport ATPase (P-type) (TC 3.A.3) family. Type IIA subfamily.</text>
</comment>
<dbReference type="Gene3D" id="3.40.50.1000">
    <property type="entry name" value="HAD superfamily/HAD-like"/>
    <property type="match status" value="1"/>
</dbReference>
<dbReference type="Pfam" id="PF00690">
    <property type="entry name" value="Cation_ATPase_N"/>
    <property type="match status" value="1"/>
</dbReference>
<gene>
    <name evidence="13" type="ORF">F6J89_30045</name>
</gene>
<proteinExistence type="inferred from homology"/>
<comment type="subcellular location">
    <subcellularLocation>
        <location evidence="1">Cell membrane</location>
        <topology evidence="1">Multi-pass membrane protein</topology>
    </subcellularLocation>
</comment>
<dbReference type="EMBL" id="JAAHFQ010000921">
    <property type="protein sequence ID" value="NER31741.1"/>
    <property type="molecule type" value="Genomic_DNA"/>
</dbReference>
<keyword evidence="10 11" id="KW-0472">Membrane</keyword>
<dbReference type="SUPFAM" id="SSF81653">
    <property type="entry name" value="Calcium ATPase, transduction domain A"/>
    <property type="match status" value="1"/>
</dbReference>
<evidence type="ECO:0000256" key="8">
    <source>
        <dbReference type="ARBA" id="ARBA00022967"/>
    </source>
</evidence>
<evidence type="ECO:0000256" key="7">
    <source>
        <dbReference type="ARBA" id="ARBA00022840"/>
    </source>
</evidence>
<dbReference type="InterPro" id="IPR018303">
    <property type="entry name" value="ATPase_P-typ_P_site"/>
</dbReference>
<dbReference type="Gene3D" id="2.70.150.10">
    <property type="entry name" value="Calcium-transporting ATPase, cytoplasmic transduction domain A"/>
    <property type="match status" value="1"/>
</dbReference>
<dbReference type="Pfam" id="PF00122">
    <property type="entry name" value="E1-E2_ATPase"/>
    <property type="match status" value="1"/>
</dbReference>
<dbReference type="InterPro" id="IPR023299">
    <property type="entry name" value="ATPase_P-typ_cyto_dom_N"/>
</dbReference>
<dbReference type="GO" id="GO:0046872">
    <property type="term" value="F:metal ion binding"/>
    <property type="evidence" value="ECO:0007669"/>
    <property type="project" value="UniProtKB-KW"/>
</dbReference>
<keyword evidence="4 11" id="KW-0812">Transmembrane</keyword>
<dbReference type="PRINTS" id="PR00119">
    <property type="entry name" value="CATATPASE"/>
</dbReference>
<feature type="transmembrane region" description="Helical" evidence="11">
    <location>
        <begin position="81"/>
        <end position="96"/>
    </location>
</feature>
<evidence type="ECO:0000256" key="1">
    <source>
        <dbReference type="ARBA" id="ARBA00004651"/>
    </source>
</evidence>
<dbReference type="Gene3D" id="1.20.1110.10">
    <property type="entry name" value="Calcium-transporting ATPase, transmembrane domain"/>
    <property type="match status" value="1"/>
</dbReference>
<evidence type="ECO:0000256" key="6">
    <source>
        <dbReference type="ARBA" id="ARBA00022741"/>
    </source>
</evidence>
<organism evidence="13">
    <name type="scientific">Symploca sp. SIO1C4</name>
    <dbReference type="NCBI Taxonomy" id="2607765"/>
    <lineage>
        <taxon>Bacteria</taxon>
        <taxon>Bacillati</taxon>
        <taxon>Cyanobacteriota</taxon>
        <taxon>Cyanophyceae</taxon>
        <taxon>Coleofasciculales</taxon>
        <taxon>Coleofasciculaceae</taxon>
        <taxon>Symploca</taxon>
    </lineage>
</organism>
<evidence type="ECO:0000256" key="4">
    <source>
        <dbReference type="ARBA" id="ARBA00022692"/>
    </source>
</evidence>
<dbReference type="InterPro" id="IPR008250">
    <property type="entry name" value="ATPase_P-typ_transduc_dom_A_sf"/>
</dbReference>
<reference evidence="13" key="1">
    <citation type="submission" date="2019-11" db="EMBL/GenBank/DDBJ databases">
        <title>Genomic insights into an expanded diversity of filamentous marine cyanobacteria reveals the extraordinary biosynthetic potential of Moorea and Okeania.</title>
        <authorList>
            <person name="Ferreira Leao T."/>
            <person name="Wang M."/>
            <person name="Moss N."/>
            <person name="Da Silva R."/>
            <person name="Sanders J."/>
            <person name="Nurk S."/>
            <person name="Gurevich A."/>
            <person name="Humphrey G."/>
            <person name="Reher R."/>
            <person name="Zhu Q."/>
            <person name="Belda-Ferre P."/>
            <person name="Glukhov E."/>
            <person name="Rex R."/>
            <person name="Dorrestein P.C."/>
            <person name="Knight R."/>
            <person name="Pevzner P."/>
            <person name="Gerwick W.H."/>
            <person name="Gerwick L."/>
        </authorList>
    </citation>
    <scope>NUCLEOTIDE SEQUENCE</scope>
    <source>
        <strain evidence="13">SIO1C4</strain>
    </source>
</reference>
<dbReference type="GO" id="GO:0015662">
    <property type="term" value="F:P-type ion transporter activity"/>
    <property type="evidence" value="ECO:0007669"/>
    <property type="project" value="UniProtKB-ARBA"/>
</dbReference>
<dbReference type="SMART" id="SM00831">
    <property type="entry name" value="Cation_ATPase_N"/>
    <property type="match status" value="1"/>
</dbReference>
<evidence type="ECO:0000256" key="2">
    <source>
        <dbReference type="ARBA" id="ARBA00005675"/>
    </source>
</evidence>
<comment type="caution">
    <text evidence="13">The sequence shown here is derived from an EMBL/GenBank/DDBJ whole genome shotgun (WGS) entry which is preliminary data.</text>
</comment>
<evidence type="ECO:0000259" key="12">
    <source>
        <dbReference type="SMART" id="SM00831"/>
    </source>
</evidence>
<dbReference type="PRINTS" id="PR00121">
    <property type="entry name" value="NAKATPASE"/>
</dbReference>
<feature type="transmembrane region" description="Helical" evidence="11">
    <location>
        <begin position="275"/>
        <end position="297"/>
    </location>
</feature>
<dbReference type="GO" id="GO:0046873">
    <property type="term" value="F:metal ion transmembrane transporter activity"/>
    <property type="evidence" value="ECO:0007669"/>
    <property type="project" value="UniProtKB-ARBA"/>
</dbReference>
<sequence length="621" mass="67656">MSNWYQLDIKQVLQQLDTDATTGLTETLVKRHREQYGANELKQKGQKNPWLIIWEQLTAPLVVMLIVAAVISAVIGDYKDAIAIVAIVILNAFLGFRQEYNAEQAMAALKKLATPNVRVRREEQVQEISARDLVPGDIVLLEAGNLVPADGRLLESINLQVQESALTGESEAVEKDAQTVFEQEQPLGDRCNVVYMGTTVTYGRGAVIISETGMQTELGHIANMIQTVESEPTPLQQRLAQLGKTIGAVAVAIALLIFILGLLRGEETKDMFLTAVSLVVAAVPEGLPAVVTIALALGAKRMLKRHALIRKLPAVETLGSVTTICSDKTGTLTQNQMTVTMLDVAGEHIDFTRPLDSKQSTLAPGEQQAVELTGHRALALLLVSGALCNDATLESASEEALTYRAIGDPTETALVVAAARVKLWKGNLEQAFPRIAEVPFDSERKRMTTVHQCPNNIDTIPEAFSSAWSITQSNGNPPYLAFTKGAIDGLLNISSHVWINDHGEPLDESWRERIRAEHDQLAQDGLRVLGFAFRSWENVPTEQQEDTLEQELVFIGMVGMLDPARPEVKAAIGTCQTAGIRPVMITGDHPLTAQHIATELGITNDGNLMNGQTLNRLSVKK</sequence>
<evidence type="ECO:0000256" key="3">
    <source>
        <dbReference type="ARBA" id="ARBA00022475"/>
    </source>
</evidence>
<name>A0A6B3NQG3_9CYAN</name>
<evidence type="ECO:0000313" key="13">
    <source>
        <dbReference type="EMBL" id="NER31741.1"/>
    </source>
</evidence>
<keyword evidence="6" id="KW-0547">Nucleotide-binding</keyword>
<keyword evidence="7" id="KW-0067">ATP-binding</keyword>
<dbReference type="GO" id="GO:0005886">
    <property type="term" value="C:plasma membrane"/>
    <property type="evidence" value="ECO:0007669"/>
    <property type="project" value="UniProtKB-SubCell"/>
</dbReference>
<dbReference type="InterPro" id="IPR036412">
    <property type="entry name" value="HAD-like_sf"/>
</dbReference>
<keyword evidence="9 11" id="KW-1133">Transmembrane helix</keyword>
<dbReference type="PROSITE" id="PS00154">
    <property type="entry name" value="ATPASE_E1_E2"/>
    <property type="match status" value="1"/>
</dbReference>
<evidence type="ECO:0000256" key="5">
    <source>
        <dbReference type="ARBA" id="ARBA00022723"/>
    </source>
</evidence>
<dbReference type="PANTHER" id="PTHR43294">
    <property type="entry name" value="SODIUM/POTASSIUM-TRANSPORTING ATPASE SUBUNIT ALPHA"/>
    <property type="match status" value="1"/>
</dbReference>
<dbReference type="InterPro" id="IPR023298">
    <property type="entry name" value="ATPase_P-typ_TM_dom_sf"/>
</dbReference>
<dbReference type="AlphaFoldDB" id="A0A6B3NQG3"/>
<evidence type="ECO:0000256" key="11">
    <source>
        <dbReference type="SAM" id="Phobius"/>
    </source>
</evidence>
<dbReference type="SUPFAM" id="SSF81660">
    <property type="entry name" value="Metal cation-transporting ATPase, ATP-binding domain N"/>
    <property type="match status" value="1"/>
</dbReference>
<protein>
    <submittedName>
        <fullName evidence="13">HAD-IC family P-type ATPase</fullName>
    </submittedName>
</protein>
<dbReference type="GO" id="GO:0016887">
    <property type="term" value="F:ATP hydrolysis activity"/>
    <property type="evidence" value="ECO:0007669"/>
    <property type="project" value="InterPro"/>
</dbReference>
<dbReference type="FunFam" id="2.70.150.10:FF:000016">
    <property type="entry name" value="Calcium-transporting P-type ATPase putative"/>
    <property type="match status" value="1"/>
</dbReference>
<dbReference type="NCBIfam" id="TIGR01494">
    <property type="entry name" value="ATPase_P-type"/>
    <property type="match status" value="2"/>
</dbReference>
<feature type="transmembrane region" description="Helical" evidence="11">
    <location>
        <begin position="245"/>
        <end position="263"/>
    </location>
</feature>
<dbReference type="SUPFAM" id="SSF56784">
    <property type="entry name" value="HAD-like"/>
    <property type="match status" value="1"/>
</dbReference>
<dbReference type="GO" id="GO:1902600">
    <property type="term" value="P:proton transmembrane transport"/>
    <property type="evidence" value="ECO:0007669"/>
    <property type="project" value="TreeGrafter"/>
</dbReference>
<keyword evidence="8" id="KW-1278">Translocase</keyword>
<accession>A0A6B3NQG3</accession>
<dbReference type="GO" id="GO:0005524">
    <property type="term" value="F:ATP binding"/>
    <property type="evidence" value="ECO:0007669"/>
    <property type="project" value="UniProtKB-KW"/>
</dbReference>
<dbReference type="GO" id="GO:0019829">
    <property type="term" value="F:ATPase-coupled monoatomic cation transmembrane transporter activity"/>
    <property type="evidence" value="ECO:0007669"/>
    <property type="project" value="UniProtKB-ARBA"/>
</dbReference>
<dbReference type="InterPro" id="IPR050510">
    <property type="entry name" value="Cation_transp_ATPase_P-type"/>
</dbReference>
<dbReference type="InterPro" id="IPR001757">
    <property type="entry name" value="P_typ_ATPase"/>
</dbReference>
<evidence type="ECO:0000256" key="9">
    <source>
        <dbReference type="ARBA" id="ARBA00022989"/>
    </source>
</evidence>
<feature type="transmembrane region" description="Helical" evidence="11">
    <location>
        <begin position="51"/>
        <end position="75"/>
    </location>
</feature>
<dbReference type="PANTHER" id="PTHR43294:SF21">
    <property type="entry name" value="CATION TRANSPORTING ATPASE"/>
    <property type="match status" value="1"/>
</dbReference>
<keyword evidence="5" id="KW-0479">Metal-binding</keyword>
<dbReference type="InterPro" id="IPR023214">
    <property type="entry name" value="HAD_sf"/>
</dbReference>
<dbReference type="InterPro" id="IPR004014">
    <property type="entry name" value="ATPase_P-typ_cation-transptr_N"/>
</dbReference>
<evidence type="ECO:0000256" key="10">
    <source>
        <dbReference type="ARBA" id="ARBA00023136"/>
    </source>
</evidence>
<dbReference type="Gene3D" id="3.40.1110.10">
    <property type="entry name" value="Calcium-transporting ATPase, cytoplasmic domain N"/>
    <property type="match status" value="1"/>
</dbReference>
<keyword evidence="3" id="KW-1003">Cell membrane</keyword>